<evidence type="ECO:0008006" key="3">
    <source>
        <dbReference type="Google" id="ProtNLM"/>
    </source>
</evidence>
<gene>
    <name evidence="1" type="ORF">BCF33_2662</name>
</gene>
<dbReference type="PIRSF" id="PIRSF012608">
    <property type="entry name" value="UCP012608"/>
    <property type="match status" value="1"/>
</dbReference>
<dbReference type="Pfam" id="PF10094">
    <property type="entry name" value="DUF2332"/>
    <property type="match status" value="1"/>
</dbReference>
<evidence type="ECO:0000313" key="1">
    <source>
        <dbReference type="EMBL" id="PRY93778.1"/>
    </source>
</evidence>
<keyword evidence="2" id="KW-1185">Reference proteome</keyword>
<comment type="caution">
    <text evidence="1">The sequence shown here is derived from an EMBL/GenBank/DDBJ whole genome shotgun (WGS) entry which is preliminary data.</text>
</comment>
<evidence type="ECO:0000313" key="2">
    <source>
        <dbReference type="Proteomes" id="UP000238801"/>
    </source>
</evidence>
<name>A0A2T0X4A6_9RHOB</name>
<dbReference type="InterPro" id="IPR011200">
    <property type="entry name" value="UCP012608"/>
</dbReference>
<protein>
    <recommendedName>
        <fullName evidence="3">DUF2332 family protein</fullName>
    </recommendedName>
</protein>
<proteinExistence type="predicted"/>
<dbReference type="EMBL" id="PVTT01000002">
    <property type="protein sequence ID" value="PRY93778.1"/>
    <property type="molecule type" value="Genomic_DNA"/>
</dbReference>
<dbReference type="RefSeq" id="WP_106161368.1">
    <property type="nucleotide sequence ID" value="NZ_PVTT01000002.1"/>
</dbReference>
<dbReference type="Proteomes" id="UP000238801">
    <property type="component" value="Unassembled WGS sequence"/>
</dbReference>
<accession>A0A2T0X4A6</accession>
<dbReference type="AlphaFoldDB" id="A0A2T0X4A6"/>
<dbReference type="OrthoDB" id="7666987at2"/>
<organism evidence="1 2">
    <name type="scientific">Hasllibacter halocynthiae</name>
    <dbReference type="NCBI Taxonomy" id="595589"/>
    <lineage>
        <taxon>Bacteria</taxon>
        <taxon>Pseudomonadati</taxon>
        <taxon>Pseudomonadota</taxon>
        <taxon>Alphaproteobacteria</taxon>
        <taxon>Rhodobacterales</taxon>
        <taxon>Roseobacteraceae</taxon>
        <taxon>Hasllibacter</taxon>
    </lineage>
</organism>
<reference evidence="1 2" key="1">
    <citation type="submission" date="2018-03" db="EMBL/GenBank/DDBJ databases">
        <title>Genomic Encyclopedia of Archaeal and Bacterial Type Strains, Phase II (KMG-II): from individual species to whole genera.</title>
        <authorList>
            <person name="Goeker M."/>
        </authorList>
    </citation>
    <scope>NUCLEOTIDE SEQUENCE [LARGE SCALE GENOMIC DNA]</scope>
    <source>
        <strain evidence="1 2">DSM 29318</strain>
    </source>
</reference>
<sequence>MSWREAFEGQAASCGRLGSPFMARMLRLAPDAMPEGALKDRFRRWPEQAEFWSGATALRLAGGLHALVRQGDPLAAAYPPNDVSDAALSAALRDAMAREEGFLLQALESPPQTNEVRRSAALIPALHLLSARHGLPLALSELGASAGLNLLADRFALETPAGRLGPAGPVLTLRPDWRGPLPAPADLRIAERAGVDLHPIDVADPARRARLLSFLWPDQPRRLAMTEAAIAAGPPLPDRGDAVDWLRRRLGPRPGRLHIVFHTVFRQYLPPDASARLTAVLDAGGARGAPDAPLAHLSMEYDGEGPGAAVVLTTWPGTRELLGRVCFHGLWVDWRVAA</sequence>